<name>A0A7I4YF11_HAECO</name>
<dbReference type="OrthoDB" id="407509at2759"/>
<dbReference type="Proteomes" id="UP000025227">
    <property type="component" value="Unplaced"/>
</dbReference>
<dbReference type="WBParaSite" id="HCON_00087860-00001">
    <property type="protein sequence ID" value="HCON_00087860-00001"/>
    <property type="gene ID" value="HCON_00087860"/>
</dbReference>
<sequence>MMKKRVRRKAEGRGQKADYRELYEAIRKKIKCDYEGYRQKRLREAAERGVSLKAVERDICLRHHLPSALKDNTGVRTTHRLRMNEVCIKFFNDLYSSKAVVARTVQTTAEEPIPDVVWEEVEHAVKQIKSGKSPGCDNIRLEHLKAGGLPFFEALAQRFSR</sequence>
<organism evidence="1 2">
    <name type="scientific">Haemonchus contortus</name>
    <name type="common">Barber pole worm</name>
    <dbReference type="NCBI Taxonomy" id="6289"/>
    <lineage>
        <taxon>Eukaryota</taxon>
        <taxon>Metazoa</taxon>
        <taxon>Ecdysozoa</taxon>
        <taxon>Nematoda</taxon>
        <taxon>Chromadorea</taxon>
        <taxon>Rhabditida</taxon>
        <taxon>Rhabditina</taxon>
        <taxon>Rhabditomorpha</taxon>
        <taxon>Strongyloidea</taxon>
        <taxon>Trichostrongylidae</taxon>
        <taxon>Haemonchus</taxon>
    </lineage>
</organism>
<dbReference type="AlphaFoldDB" id="A0A7I4YF11"/>
<reference evidence="2" key="1">
    <citation type="submission" date="2020-12" db="UniProtKB">
        <authorList>
            <consortium name="WormBaseParasite"/>
        </authorList>
    </citation>
    <scope>IDENTIFICATION</scope>
    <source>
        <strain evidence="2">MHco3</strain>
    </source>
</reference>
<proteinExistence type="predicted"/>
<keyword evidence="1" id="KW-1185">Reference proteome</keyword>
<evidence type="ECO:0000313" key="2">
    <source>
        <dbReference type="WBParaSite" id="HCON_00087860-00001"/>
    </source>
</evidence>
<accession>A0A7I4YF11</accession>
<evidence type="ECO:0000313" key="1">
    <source>
        <dbReference type="Proteomes" id="UP000025227"/>
    </source>
</evidence>
<protein>
    <submittedName>
        <fullName evidence="2">Transposase</fullName>
    </submittedName>
</protein>